<feature type="domain" description="FAD-binding" evidence="5">
    <location>
        <begin position="6"/>
        <end position="226"/>
    </location>
</feature>
<organism evidence="6">
    <name type="scientific">Fagus sylvatica</name>
    <name type="common">Beechnut</name>
    <dbReference type="NCBI Taxonomy" id="28930"/>
    <lineage>
        <taxon>Eukaryota</taxon>
        <taxon>Viridiplantae</taxon>
        <taxon>Streptophyta</taxon>
        <taxon>Embryophyta</taxon>
        <taxon>Tracheophyta</taxon>
        <taxon>Spermatophyta</taxon>
        <taxon>Magnoliopsida</taxon>
        <taxon>eudicotyledons</taxon>
        <taxon>Gunneridae</taxon>
        <taxon>Pentapetalae</taxon>
        <taxon>rosids</taxon>
        <taxon>fabids</taxon>
        <taxon>Fagales</taxon>
        <taxon>Fagaceae</taxon>
        <taxon>Fagus</taxon>
    </lineage>
</organism>
<dbReference type="SUPFAM" id="SSF51905">
    <property type="entry name" value="FAD/NAD(P)-binding domain"/>
    <property type="match status" value="1"/>
</dbReference>
<dbReference type="GO" id="GO:0071949">
    <property type="term" value="F:FAD binding"/>
    <property type="evidence" value="ECO:0007669"/>
    <property type="project" value="InterPro"/>
</dbReference>
<keyword evidence="4" id="KW-0175">Coiled coil</keyword>
<proteinExistence type="inferred from homology"/>
<dbReference type="Pfam" id="PF01494">
    <property type="entry name" value="FAD_binding_3"/>
    <property type="match status" value="1"/>
</dbReference>
<evidence type="ECO:0000313" key="6">
    <source>
        <dbReference type="EMBL" id="SPC79934.1"/>
    </source>
</evidence>
<dbReference type="InterPro" id="IPR036188">
    <property type="entry name" value="FAD/NAD-bd_sf"/>
</dbReference>
<feature type="coiled-coil region" evidence="4">
    <location>
        <begin position="377"/>
        <end position="443"/>
    </location>
</feature>
<dbReference type="EMBL" id="OIVN01000423">
    <property type="protein sequence ID" value="SPC79934.1"/>
    <property type="molecule type" value="Genomic_DNA"/>
</dbReference>
<accession>A0A2N9EZE9</accession>
<dbReference type="GO" id="GO:0004497">
    <property type="term" value="F:monooxygenase activity"/>
    <property type="evidence" value="ECO:0007669"/>
    <property type="project" value="UniProtKB-KW"/>
</dbReference>
<sequence>MEIVEDVVIVGAGIAGLTTSLALYRLGVRSLVLESWDSLRYSGFALTLWTNAWKALDAVGVGDSLRQQHFLLQGRVVVSTISGLATSETSIKAKGNYEVRCVKRKKLLEALAKELPSGTIRFSSKVVCIEESGFYKLVHLVDGTILKTKVLIGCDGVNSVVAKWLGLKKPTFTGRSVIRGYIESIDSHEYGPKSMQFFGSGVQFGCRPCDDKTFYWYVTWAPSSQGDLVDASSPESVTFPYALNLEFQQTLKFEEKVSQESDDRFSRMTSSFSQNNHDAINLNVVPSAAPEVWRPYFLSLNSPVTVTYSVMLSGTTATVVAAGLLIPEDGRILVGRIDPQTINGSMALIIQCVASVSNMGRRLHVRNHEVRALRSQVTILQRLLKDNKKKVGELKEENKRLKKLVDSYANDLVARSTKQSKTTTELQKQHERLLVEVKELASRPIP</sequence>
<dbReference type="Gene3D" id="3.50.50.60">
    <property type="entry name" value="FAD/NAD(P)-binding domain"/>
    <property type="match status" value="1"/>
</dbReference>
<evidence type="ECO:0000256" key="4">
    <source>
        <dbReference type="SAM" id="Coils"/>
    </source>
</evidence>
<reference evidence="6" key="1">
    <citation type="submission" date="2018-02" db="EMBL/GenBank/DDBJ databases">
        <authorList>
            <person name="Cohen D.B."/>
            <person name="Kent A.D."/>
        </authorList>
    </citation>
    <scope>NUCLEOTIDE SEQUENCE</scope>
</reference>
<dbReference type="PRINTS" id="PR00420">
    <property type="entry name" value="RNGMNOXGNASE"/>
</dbReference>
<dbReference type="PANTHER" id="PTHR45934">
    <property type="entry name" value="FAD/NAD(P)-BINDING OXIDOREDUCTASE FAMILY PROTEIN"/>
    <property type="match status" value="1"/>
</dbReference>
<evidence type="ECO:0000256" key="2">
    <source>
        <dbReference type="ARBA" id="ARBA00023033"/>
    </source>
</evidence>
<dbReference type="AlphaFoldDB" id="A0A2N9EZE9"/>
<dbReference type="InterPro" id="IPR044560">
    <property type="entry name" value="MOase"/>
</dbReference>
<gene>
    <name evidence="6" type="ORF">FSB_LOCUS7816</name>
</gene>
<dbReference type="PANTHER" id="PTHR45934:SF20">
    <property type="entry name" value="MONOOXYGENASE 2-RELATED"/>
    <property type="match status" value="1"/>
</dbReference>
<evidence type="ECO:0000256" key="1">
    <source>
        <dbReference type="ARBA" id="ARBA00023002"/>
    </source>
</evidence>
<evidence type="ECO:0000256" key="3">
    <source>
        <dbReference type="ARBA" id="ARBA00024018"/>
    </source>
</evidence>
<name>A0A2N9EZE9_FAGSY</name>
<dbReference type="InterPro" id="IPR002938">
    <property type="entry name" value="FAD-bd"/>
</dbReference>
<comment type="similarity">
    <text evidence="3">Belongs to the 3-hydroxybenzoate 6-hydroxylase family.</text>
</comment>
<keyword evidence="2" id="KW-0503">Monooxygenase</keyword>
<evidence type="ECO:0000259" key="5">
    <source>
        <dbReference type="Pfam" id="PF01494"/>
    </source>
</evidence>
<protein>
    <recommendedName>
        <fullName evidence="5">FAD-binding domain-containing protein</fullName>
    </recommendedName>
</protein>
<keyword evidence="1" id="KW-0560">Oxidoreductase</keyword>